<comment type="caution">
    <text evidence="1">The sequence shown here is derived from an EMBL/GenBank/DDBJ whole genome shotgun (WGS) entry which is preliminary data.</text>
</comment>
<protein>
    <submittedName>
        <fullName evidence="1">Uncharacterized protein</fullName>
    </submittedName>
</protein>
<dbReference type="EMBL" id="AKCV02000015">
    <property type="protein sequence ID" value="TMS58827.1"/>
    <property type="molecule type" value="Genomic_DNA"/>
</dbReference>
<evidence type="ECO:0000313" key="1">
    <source>
        <dbReference type="EMBL" id="TMS58827.1"/>
    </source>
</evidence>
<dbReference type="Proteomes" id="UP000004277">
    <property type="component" value="Unassembled WGS sequence"/>
</dbReference>
<sequence length="631" mass="68795">MFNRITHNNPLSKLFYRNRSSSATSESEPQTNDIAPEQSQSEGKAAKTKKSVGRKINAQGEKSSSRSSTTQANEQSSTKTPTSQVPAYRVERGGVASKKTTIATVEEAHPPTTVRATSTASSTSTTLSTTSPSTSQFDHHLYPGVREIPAEMPREAPLTPRTLASKSTSVTSNARTRSTTTSSVQTGKSLASGGAPPATVRSNQPTTLDAQFQSLALTPSPMRPTTGSRDAMRDSVSGYSDHTMLDAILSPDLPEDCNPVIVQEMLFTSAGMQTTCVVVDSGHPHSLGVAGYHSWAEDAKQVWQPMKSKGKWEKGIQEAIRTYDARELVLAVLESKKKAGRNGDSLVKLRTVLSDILHEQPSRFFRWASQQLRDVFLPVELPSLPPSTLATLFVQQNEAKFTAAVEYAWHSDGRDLAWDVADTFLQAAEFLVRGNVALEPFPNNALLPRWRRAVAQLIVADTTARKLWSKLTTVPPSIMRQCHAQGRKWETFAAARIVRSLADLAYFAKTPVVGDQIDKYVRLACLHDSGHTIDALLVTFPELRSTDNLDQIVKYGLAFNARKILMLALHCTAPAPIRAAIIGPAPYSDGPVDKDIPDVLRPDAKAHLASILTGHQRQPNATQATHKEAYA</sequence>
<organism evidence="1 2">
    <name type="scientific">Imbroritus primus</name>
    <dbReference type="NCBI Taxonomy" id="3058603"/>
    <lineage>
        <taxon>Bacteria</taxon>
        <taxon>Pseudomonadati</taxon>
        <taxon>Pseudomonadota</taxon>
        <taxon>Betaproteobacteria</taxon>
        <taxon>Burkholderiales</taxon>
        <taxon>Burkholderiaceae</taxon>
        <taxon>Imbroritus</taxon>
    </lineage>
</organism>
<reference evidence="1" key="1">
    <citation type="submission" date="2019-05" db="EMBL/GenBank/DDBJ databases">
        <title>Revised genome assembly of Burkholderiaceae (previously Ralstonia) sp. PBA.</title>
        <authorList>
            <person name="Gan H.M."/>
        </authorList>
    </citation>
    <scope>NUCLEOTIDE SEQUENCE</scope>
    <source>
        <strain evidence="1">PBA</strain>
    </source>
</reference>
<proteinExistence type="predicted"/>
<keyword evidence="2" id="KW-1185">Reference proteome</keyword>
<evidence type="ECO:0000313" key="2">
    <source>
        <dbReference type="Proteomes" id="UP000004277"/>
    </source>
</evidence>
<name>A0ACD3SRB8_9BURK</name>
<accession>A0ACD3SRB8</accession>
<gene>
    <name evidence="1" type="ORF">MW7_009005</name>
</gene>